<feature type="chain" id="PRO_5034557051" description="Immunoglobulin domain-containing protein" evidence="9">
    <location>
        <begin position="17"/>
        <end position="339"/>
    </location>
</feature>
<keyword evidence="2" id="KW-1003">Cell membrane</keyword>
<dbReference type="GO" id="GO:0002376">
    <property type="term" value="P:immune system process"/>
    <property type="evidence" value="ECO:0007669"/>
    <property type="project" value="UniProtKB-KW"/>
</dbReference>
<evidence type="ECO:0000256" key="6">
    <source>
        <dbReference type="ARBA" id="ARBA00023157"/>
    </source>
</evidence>
<gene>
    <name evidence="11" type="primary">LOC118319763</name>
</gene>
<dbReference type="GeneTree" id="ENSGT01030000234530"/>
<evidence type="ECO:0000256" key="2">
    <source>
        <dbReference type="ARBA" id="ARBA00022475"/>
    </source>
</evidence>
<dbReference type="InterPro" id="IPR052051">
    <property type="entry name" value="TCR_complex_component"/>
</dbReference>
<evidence type="ECO:0000256" key="1">
    <source>
        <dbReference type="ARBA" id="ARBA00004236"/>
    </source>
</evidence>
<evidence type="ECO:0000256" key="3">
    <source>
        <dbReference type="ARBA" id="ARBA00022729"/>
    </source>
</evidence>
<organism evidence="11 12">
    <name type="scientific">Scophthalmus maximus</name>
    <name type="common">Turbot</name>
    <name type="synonym">Psetta maxima</name>
    <dbReference type="NCBI Taxonomy" id="52904"/>
    <lineage>
        <taxon>Eukaryota</taxon>
        <taxon>Metazoa</taxon>
        <taxon>Chordata</taxon>
        <taxon>Craniata</taxon>
        <taxon>Vertebrata</taxon>
        <taxon>Euteleostomi</taxon>
        <taxon>Actinopterygii</taxon>
        <taxon>Neopterygii</taxon>
        <taxon>Teleostei</taxon>
        <taxon>Neoteleostei</taxon>
        <taxon>Acanthomorphata</taxon>
        <taxon>Carangaria</taxon>
        <taxon>Pleuronectiformes</taxon>
        <taxon>Pleuronectoidei</taxon>
        <taxon>Scophthalmidae</taxon>
        <taxon>Scophthalmus</taxon>
    </lineage>
</organism>
<reference evidence="11" key="2">
    <citation type="submission" date="2025-08" db="UniProtKB">
        <authorList>
            <consortium name="Ensembl"/>
        </authorList>
    </citation>
    <scope>IDENTIFICATION</scope>
</reference>
<feature type="domain" description="Immunoglobulin" evidence="10">
    <location>
        <begin position="22"/>
        <end position="117"/>
    </location>
</feature>
<feature type="transmembrane region" description="Helical" evidence="8">
    <location>
        <begin position="243"/>
        <end position="263"/>
    </location>
</feature>
<evidence type="ECO:0000256" key="9">
    <source>
        <dbReference type="SAM" id="SignalP"/>
    </source>
</evidence>
<comment type="subcellular location">
    <subcellularLocation>
        <location evidence="1">Cell membrane</location>
    </subcellularLocation>
</comment>
<evidence type="ECO:0000256" key="4">
    <source>
        <dbReference type="ARBA" id="ARBA00022859"/>
    </source>
</evidence>
<dbReference type="InterPro" id="IPR013106">
    <property type="entry name" value="Ig_V-set"/>
</dbReference>
<evidence type="ECO:0000256" key="7">
    <source>
        <dbReference type="ARBA" id="ARBA00023180"/>
    </source>
</evidence>
<dbReference type="InterPro" id="IPR036179">
    <property type="entry name" value="Ig-like_dom_sf"/>
</dbReference>
<keyword evidence="8" id="KW-1133">Transmembrane helix</keyword>
<dbReference type="InterPro" id="IPR003599">
    <property type="entry name" value="Ig_sub"/>
</dbReference>
<protein>
    <recommendedName>
        <fullName evidence="10">Immunoglobulin domain-containing protein</fullName>
    </recommendedName>
</protein>
<dbReference type="SMART" id="SM00409">
    <property type="entry name" value="IG"/>
    <property type="match status" value="1"/>
</dbReference>
<dbReference type="OrthoDB" id="8962861at2759"/>
<dbReference type="RefSeq" id="XP_035506274.1">
    <property type="nucleotide sequence ID" value="XM_035650381.2"/>
</dbReference>
<keyword evidence="7" id="KW-0325">Glycoprotein</keyword>
<keyword evidence="6" id="KW-1015">Disulfide bond</keyword>
<evidence type="ECO:0000256" key="8">
    <source>
        <dbReference type="SAM" id="Phobius"/>
    </source>
</evidence>
<dbReference type="SUPFAM" id="SSF48726">
    <property type="entry name" value="Immunoglobulin"/>
    <property type="match status" value="1"/>
</dbReference>
<evidence type="ECO:0000313" key="11">
    <source>
        <dbReference type="Ensembl" id="ENSSMAP00000017801.2"/>
    </source>
</evidence>
<dbReference type="Gene3D" id="2.60.40.10">
    <property type="entry name" value="Immunoglobulins"/>
    <property type="match status" value="2"/>
</dbReference>
<dbReference type="KEGG" id="smau:118319763"/>
<dbReference type="PANTHER" id="PTHR19433:SF133">
    <property type="entry name" value="IMMUNE-TYPE RECEPTOR 5 PRECURSOR-RELATED"/>
    <property type="match status" value="1"/>
</dbReference>
<dbReference type="GO" id="GO:0005886">
    <property type="term" value="C:plasma membrane"/>
    <property type="evidence" value="ECO:0007669"/>
    <property type="project" value="UniProtKB-SubCell"/>
</dbReference>
<sequence>MLIIFYLLLMISLGRCTEEPIIEKKTVHIGDDVNLTCIRRSSGTLFWTRLVSGEFPEVLGKTFSFENAVHRITTSINTGEFNLHIAKAQRSDTAVYYCMKIQQRNFTFLKATVLRVEGADVTAVPTSPTPPEQSVSRQCSLLCDTENKMDPEEKAVCCFRAGSHQSHLTLNYTQGDGVYEYDENPEKHSAKKCICSFLQNVSSSDAGTYFCAVATCGEIFSRNGSKLDTEGVNARHLQKDSTVLILLCAALAVCLLVIAFLIYSIKNLKKKSTGCYAAVALETTATAKGYQESLETDVDSLVVYSAPTFSKKPGKAATREAKTAEKDSIYADVRALGLD</sequence>
<keyword evidence="5 8" id="KW-0472">Membrane</keyword>
<accession>A0A8D3AGA6</accession>
<dbReference type="Pfam" id="PF07686">
    <property type="entry name" value="V-set"/>
    <property type="match status" value="1"/>
</dbReference>
<keyword evidence="8" id="KW-0812">Transmembrane</keyword>
<keyword evidence="3 9" id="KW-0732">Signal</keyword>
<keyword evidence="4" id="KW-0391">Immunity</keyword>
<dbReference type="GO" id="GO:0009617">
    <property type="term" value="P:response to bacterium"/>
    <property type="evidence" value="ECO:0007669"/>
    <property type="project" value="TreeGrafter"/>
</dbReference>
<proteinExistence type="predicted"/>
<evidence type="ECO:0000313" key="12">
    <source>
        <dbReference type="Proteomes" id="UP000694558"/>
    </source>
</evidence>
<dbReference type="Ensembl" id="ENSSMAT00000018017.2">
    <property type="protein sequence ID" value="ENSSMAP00000017801.2"/>
    <property type="gene ID" value="ENSSMAG00000010900.2"/>
</dbReference>
<name>A0A8D3AGA6_SCOMX</name>
<feature type="signal peptide" evidence="9">
    <location>
        <begin position="1"/>
        <end position="16"/>
    </location>
</feature>
<dbReference type="PANTHER" id="PTHR19433">
    <property type="entry name" value="T-CELL RECEPTOR ALPHA CHAIN V REGION-RELATED"/>
    <property type="match status" value="1"/>
</dbReference>
<evidence type="ECO:0000259" key="10">
    <source>
        <dbReference type="SMART" id="SM00409"/>
    </source>
</evidence>
<dbReference type="GeneID" id="118319763"/>
<dbReference type="AlphaFoldDB" id="A0A8D3AGA6"/>
<dbReference type="Proteomes" id="UP000694558">
    <property type="component" value="Chromosome 13"/>
</dbReference>
<reference evidence="11" key="1">
    <citation type="submission" date="2023-05" db="EMBL/GenBank/DDBJ databases">
        <title>High-quality long-read genome of Scophthalmus maximus.</title>
        <authorList>
            <person name="Lien S."/>
            <person name="Martinez P."/>
        </authorList>
    </citation>
    <scope>NUCLEOTIDE SEQUENCE [LARGE SCALE GENOMIC DNA]</scope>
</reference>
<dbReference type="InterPro" id="IPR013783">
    <property type="entry name" value="Ig-like_fold"/>
</dbReference>
<evidence type="ECO:0000256" key="5">
    <source>
        <dbReference type="ARBA" id="ARBA00023136"/>
    </source>
</evidence>